<evidence type="ECO:0000256" key="4">
    <source>
        <dbReference type="SAM" id="MobiDB-lite"/>
    </source>
</evidence>
<dbReference type="InterPro" id="IPR019777">
    <property type="entry name" value="Form_AcTrfase_GR_CS"/>
</dbReference>
<protein>
    <submittedName>
        <fullName evidence="7">Pyruvate formate-lyase</fullName>
        <ecNumber evidence="7">2.3.1.54</ecNumber>
    </submittedName>
</protein>
<reference evidence="7" key="1">
    <citation type="submission" date="2016-04" db="EMBL/GenBank/DDBJ databases">
        <authorList>
            <person name="Evans L.H."/>
            <person name="Alamgir A."/>
            <person name="Owens N."/>
            <person name="Weber N.D."/>
            <person name="Virtaneva K."/>
            <person name="Barbian K."/>
            <person name="Babar A."/>
            <person name="Rosenke K."/>
        </authorList>
    </citation>
    <scope>NUCLEOTIDE SEQUENCE</scope>
    <source>
        <strain evidence="7">86</strain>
    </source>
</reference>
<evidence type="ECO:0000256" key="1">
    <source>
        <dbReference type="ARBA" id="ARBA00022818"/>
    </source>
</evidence>
<dbReference type="SUPFAM" id="SSF51998">
    <property type="entry name" value="PFL-like glycyl radical enzymes"/>
    <property type="match status" value="1"/>
</dbReference>
<gene>
    <name evidence="7" type="ORF">KL86DPRO_30112</name>
</gene>
<name>A0A212K820_9DELT</name>
<accession>A0A212K820</accession>
<dbReference type="GO" id="GO:0005829">
    <property type="term" value="C:cytosol"/>
    <property type="evidence" value="ECO:0007669"/>
    <property type="project" value="TreeGrafter"/>
</dbReference>
<dbReference type="EC" id="2.3.1.54" evidence="7"/>
<keyword evidence="1 3" id="KW-0556">Organic radical</keyword>
<dbReference type="InterPro" id="IPR004184">
    <property type="entry name" value="PFL_dom"/>
</dbReference>
<keyword evidence="7" id="KW-0012">Acyltransferase</keyword>
<dbReference type="Pfam" id="PF01228">
    <property type="entry name" value="Gly_radical"/>
    <property type="match status" value="1"/>
</dbReference>
<dbReference type="PROSITE" id="PS51149">
    <property type="entry name" value="GLY_RADICAL_2"/>
    <property type="match status" value="1"/>
</dbReference>
<evidence type="ECO:0000313" key="7">
    <source>
        <dbReference type="EMBL" id="SBW07758.1"/>
    </source>
</evidence>
<dbReference type="InterPro" id="IPR001150">
    <property type="entry name" value="Gly_radical"/>
</dbReference>
<dbReference type="AlphaFoldDB" id="A0A212K820"/>
<feature type="domain" description="Glycine radical" evidence="5">
    <location>
        <begin position="683"/>
        <end position="805"/>
    </location>
</feature>
<dbReference type="InterPro" id="IPR051215">
    <property type="entry name" value="GRE"/>
</dbReference>
<dbReference type="GO" id="GO:0008861">
    <property type="term" value="F:formate C-acetyltransferase activity"/>
    <property type="evidence" value="ECO:0007669"/>
    <property type="project" value="UniProtKB-EC"/>
</dbReference>
<keyword evidence="2 7" id="KW-0456">Lyase</keyword>
<dbReference type="PANTHER" id="PTHR43641">
    <property type="entry name" value="FORMATE ACETYLTRANSFERASE 3-RELATED"/>
    <property type="match status" value="1"/>
</dbReference>
<dbReference type="PROSITE" id="PS00850">
    <property type="entry name" value="GLY_RADICAL_1"/>
    <property type="match status" value="1"/>
</dbReference>
<evidence type="ECO:0000259" key="6">
    <source>
        <dbReference type="PROSITE" id="PS51554"/>
    </source>
</evidence>
<keyword evidence="7" id="KW-0808">Transferase</keyword>
<dbReference type="InterPro" id="IPR010098">
    <property type="entry name" value="PFL2/GDeHydtase_fam"/>
</dbReference>
<evidence type="ECO:0000256" key="2">
    <source>
        <dbReference type="ARBA" id="ARBA00023239"/>
    </source>
</evidence>
<dbReference type="EMBL" id="FLUQ01000003">
    <property type="protein sequence ID" value="SBW07758.1"/>
    <property type="molecule type" value="Genomic_DNA"/>
</dbReference>
<feature type="modified residue" description="Glycine radical" evidence="3">
    <location>
        <position position="780"/>
    </location>
</feature>
<dbReference type="NCBIfam" id="TIGR01774">
    <property type="entry name" value="PFL2-3"/>
    <property type="match status" value="1"/>
</dbReference>
<feature type="domain" description="PFL" evidence="6">
    <location>
        <begin position="21"/>
        <end position="676"/>
    </location>
</feature>
<proteinExistence type="predicted"/>
<dbReference type="Gene3D" id="3.20.70.20">
    <property type="match status" value="1"/>
</dbReference>
<evidence type="ECO:0000259" key="5">
    <source>
        <dbReference type="PROSITE" id="PS51149"/>
    </source>
</evidence>
<dbReference type="PANTHER" id="PTHR43641:SF2">
    <property type="entry name" value="DEHYDRATASE YBIW-RELATED"/>
    <property type="match status" value="1"/>
</dbReference>
<sequence length="805" mass="88737">MEQQTSMPATNGYIPDIPMTERINRLRQVLVMAEPEICSERAVIVTGSYRETEGQPAVIRRAKAIKHILEEMTIHIWDDELIVGNHANGRRSAPIFPEWAVYWLEEQLDCIPTRPQDKMVVSDKVNRELRSVFPYWKGRTVHDRVWGTLPDDVKQARTAYIFTVDLYERGSFGHLVYDTPMVLRKGFAGIAEEARRHLASVDESRPDQFQRSLFWKAALIVCEGVIAFAHRYAALAGEKAASETNPARKAELLQIAEICGHVPEKPARNFREALQTAWFLQLLVQIEGNGNSVSLGRLDQHLYPYFAADREKGAITLPAAQELLDCLWIKLNEIIKCWDTEACKVHAGFPMTQNVTVGGQTADGKDATNELTYLFLNTQDHIRLASPQFVCRVHKNTPRELMVRACEIIRNGGGMPALFSDDVVMNSLVNAGVPREKTMDYAIIGCVEPTVIGAFGRNNGGYFNLARVVDCALNDGVDRLTGKQLGVRTGDPAAFTSFEDVKNAVRIQMAHFVKLLATENSIIDVVQAEMAPHVLASTIIPGCMESGKDITAGGARYHWTTPFGAGIATASDSLAAVNRVVYEDKLFSMAELRDALNSNFEGVQGERIRQTLLRMPKYGNDEPEVDTLADFVSTLFFDEAEKYPTGRGGHMVGGLFTLSSTVPHGNRTGATADGRKAREPISDSISPTNGVDGNGPTAVLTSASKLKHGRCSGGNVLNLKFSPGALASADSLEKFASMLRTYLTDLGGMEVQVNVVSGKALREAQADPDRHRDMIIRVAGYSARFVELAADIQEDLITRTEHETV</sequence>
<dbReference type="PROSITE" id="PS51554">
    <property type="entry name" value="PFL"/>
    <property type="match status" value="1"/>
</dbReference>
<dbReference type="CDD" id="cd01677">
    <property type="entry name" value="PFL2_DhaB_BssA"/>
    <property type="match status" value="1"/>
</dbReference>
<organism evidence="7">
    <name type="scientific">uncultured delta proteobacterium</name>
    <dbReference type="NCBI Taxonomy" id="34034"/>
    <lineage>
        <taxon>Bacteria</taxon>
        <taxon>Deltaproteobacteria</taxon>
        <taxon>environmental samples</taxon>
    </lineage>
</organism>
<feature type="region of interest" description="Disordered" evidence="4">
    <location>
        <begin position="663"/>
        <end position="695"/>
    </location>
</feature>
<keyword evidence="7" id="KW-0670">Pyruvate</keyword>
<evidence type="ECO:0000256" key="3">
    <source>
        <dbReference type="PROSITE-ProRule" id="PRU00493"/>
    </source>
</evidence>
<dbReference type="Pfam" id="PF02901">
    <property type="entry name" value="PFL-like"/>
    <property type="match status" value="1"/>
</dbReference>
<dbReference type="GO" id="GO:0016829">
    <property type="term" value="F:lyase activity"/>
    <property type="evidence" value="ECO:0007669"/>
    <property type="project" value="UniProtKB-KW"/>
</dbReference>